<keyword evidence="6" id="KW-1185">Reference proteome</keyword>
<protein>
    <submittedName>
        <fullName evidence="5">GntR family transcriptional regulator</fullName>
    </submittedName>
</protein>
<accession>A0ABS7MBH0</accession>
<keyword evidence="2" id="KW-0238">DNA-binding</keyword>
<dbReference type="SUPFAM" id="SSF46785">
    <property type="entry name" value="Winged helix' DNA-binding domain"/>
    <property type="match status" value="1"/>
</dbReference>
<gene>
    <name evidence="5" type="ORF">K5P26_04050</name>
</gene>
<dbReference type="Proteomes" id="UP001166571">
    <property type="component" value="Unassembled WGS sequence"/>
</dbReference>
<dbReference type="Gene3D" id="3.40.1410.10">
    <property type="entry name" value="Chorismate lyase-like"/>
    <property type="match status" value="1"/>
</dbReference>
<feature type="domain" description="HTH gntR-type" evidence="4">
    <location>
        <begin position="14"/>
        <end position="82"/>
    </location>
</feature>
<evidence type="ECO:0000313" key="6">
    <source>
        <dbReference type="Proteomes" id="UP001166571"/>
    </source>
</evidence>
<dbReference type="EMBL" id="JAILXK010000001">
    <property type="protein sequence ID" value="MBY4636313.1"/>
    <property type="molecule type" value="Genomic_DNA"/>
</dbReference>
<evidence type="ECO:0000256" key="3">
    <source>
        <dbReference type="ARBA" id="ARBA00023163"/>
    </source>
</evidence>
<dbReference type="InterPro" id="IPR036390">
    <property type="entry name" value="WH_DNA-bd_sf"/>
</dbReference>
<evidence type="ECO:0000256" key="1">
    <source>
        <dbReference type="ARBA" id="ARBA00023015"/>
    </source>
</evidence>
<evidence type="ECO:0000313" key="5">
    <source>
        <dbReference type="EMBL" id="MBY4636313.1"/>
    </source>
</evidence>
<evidence type="ECO:0000256" key="2">
    <source>
        <dbReference type="ARBA" id="ARBA00023125"/>
    </source>
</evidence>
<reference evidence="5" key="1">
    <citation type="submission" date="2021-08" db="EMBL/GenBank/DDBJ databases">
        <title>Sphingopyxis panaciterrulae sp. nov., isolated from the surface water of the Yellow Sea.</title>
        <authorList>
            <person name="Gao Z."/>
            <person name="Zhang D."/>
            <person name="Zhang A."/>
        </authorList>
    </citation>
    <scope>NUCLEOTIDE SEQUENCE</scope>
    <source>
        <strain evidence="5">XHP0097</strain>
    </source>
</reference>
<organism evidence="5 6">
    <name type="scientific">Sphingopyxis jiangsuensis</name>
    <dbReference type="NCBI Taxonomy" id="2871171"/>
    <lineage>
        <taxon>Bacteria</taxon>
        <taxon>Pseudomonadati</taxon>
        <taxon>Pseudomonadota</taxon>
        <taxon>Alphaproteobacteria</taxon>
        <taxon>Sphingomonadales</taxon>
        <taxon>Sphingomonadaceae</taxon>
        <taxon>Sphingopyxis</taxon>
    </lineage>
</organism>
<dbReference type="InterPro" id="IPR028978">
    <property type="entry name" value="Chorismate_lyase_/UTRA_dom_sf"/>
</dbReference>
<dbReference type="PANTHER" id="PTHR44846:SF1">
    <property type="entry name" value="MANNOSYL-D-GLYCERATE TRANSPORT_METABOLISM SYSTEM REPRESSOR MNGR-RELATED"/>
    <property type="match status" value="1"/>
</dbReference>
<dbReference type="CDD" id="cd07377">
    <property type="entry name" value="WHTH_GntR"/>
    <property type="match status" value="1"/>
</dbReference>
<dbReference type="PANTHER" id="PTHR44846">
    <property type="entry name" value="MANNOSYL-D-GLYCERATE TRANSPORT/METABOLISM SYSTEM REPRESSOR MNGR-RELATED"/>
    <property type="match status" value="1"/>
</dbReference>
<dbReference type="InterPro" id="IPR000524">
    <property type="entry name" value="Tscrpt_reg_HTH_GntR"/>
</dbReference>
<dbReference type="Pfam" id="PF07702">
    <property type="entry name" value="UTRA"/>
    <property type="match status" value="1"/>
</dbReference>
<sequence>MSEAAEPEASFASTPLYLQLAATLRRKIFEHEIGPGEALPSERDLCDILGASRVTVRKAIEQLTDEGLLTRRQGSGTFVTERIEAPGSQLSSFSEDAEARGAESDTIWIMKSRGQASEDEAQLLEIAAGAPVIRLSRVRLAGGEPLAVENATVPADMLPALDAVDSSLYRALESSGNRPVNGRQRIRAALAGPTEAGLLTIAEHSEILRIERITRRADGRPVELTRSAYRGDRFDFVSELRLP</sequence>
<evidence type="ECO:0000259" key="4">
    <source>
        <dbReference type="PROSITE" id="PS50949"/>
    </source>
</evidence>
<dbReference type="Gene3D" id="1.10.10.10">
    <property type="entry name" value="Winged helix-like DNA-binding domain superfamily/Winged helix DNA-binding domain"/>
    <property type="match status" value="1"/>
</dbReference>
<dbReference type="Pfam" id="PF00392">
    <property type="entry name" value="GntR"/>
    <property type="match status" value="1"/>
</dbReference>
<dbReference type="PROSITE" id="PS50949">
    <property type="entry name" value="HTH_GNTR"/>
    <property type="match status" value="1"/>
</dbReference>
<dbReference type="SUPFAM" id="SSF64288">
    <property type="entry name" value="Chorismate lyase-like"/>
    <property type="match status" value="1"/>
</dbReference>
<dbReference type="RefSeq" id="WP_201926139.1">
    <property type="nucleotide sequence ID" value="NZ_JAERPO010000001.1"/>
</dbReference>
<keyword evidence="1" id="KW-0805">Transcription regulation</keyword>
<dbReference type="InterPro" id="IPR011663">
    <property type="entry name" value="UTRA"/>
</dbReference>
<dbReference type="InterPro" id="IPR050679">
    <property type="entry name" value="Bact_HTH_transcr_reg"/>
</dbReference>
<keyword evidence="3" id="KW-0804">Transcription</keyword>
<name>A0ABS7MBH0_9SPHN</name>
<dbReference type="InterPro" id="IPR036388">
    <property type="entry name" value="WH-like_DNA-bd_sf"/>
</dbReference>
<proteinExistence type="predicted"/>
<comment type="caution">
    <text evidence="5">The sequence shown here is derived from an EMBL/GenBank/DDBJ whole genome shotgun (WGS) entry which is preliminary data.</text>
</comment>
<dbReference type="PRINTS" id="PR00035">
    <property type="entry name" value="HTHGNTR"/>
</dbReference>
<dbReference type="SMART" id="SM00866">
    <property type="entry name" value="UTRA"/>
    <property type="match status" value="1"/>
</dbReference>
<dbReference type="SMART" id="SM00345">
    <property type="entry name" value="HTH_GNTR"/>
    <property type="match status" value="1"/>
</dbReference>